<keyword evidence="1" id="KW-1133">Transmembrane helix</keyword>
<evidence type="ECO:0000256" key="1">
    <source>
        <dbReference type="SAM" id="Phobius"/>
    </source>
</evidence>
<sequence length="152" mass="17959">MTERRIRMTSYILMVLSLFLGNFYKVQADIDGFVKVEGVKGYVIITDGVGFLFVLFPILLVMLPSYQTWIKQPDRFRIGCLIGNVCMIIYLLLFMRHYNGTLDEEWVAITFRLGFAGWIYLLLSLGNLFWEWRKYKRTSDITKLTKERKYGK</sequence>
<dbReference type="Proteomes" id="UP000569903">
    <property type="component" value="Unassembled WGS sequence"/>
</dbReference>
<feature type="transmembrane region" description="Helical" evidence="1">
    <location>
        <begin position="106"/>
        <end position="130"/>
    </location>
</feature>
<dbReference type="RefSeq" id="WP_185389150.1">
    <property type="nucleotide sequence ID" value="NZ_JAARQN010000006.1"/>
</dbReference>
<organism evidence="2 3">
    <name type="scientific">Listeria newyorkensis</name>
    <dbReference type="NCBI Taxonomy" id="1497681"/>
    <lineage>
        <taxon>Bacteria</taxon>
        <taxon>Bacillati</taxon>
        <taxon>Bacillota</taxon>
        <taxon>Bacilli</taxon>
        <taxon>Bacillales</taxon>
        <taxon>Listeriaceae</taxon>
        <taxon>Listeria</taxon>
    </lineage>
</organism>
<keyword evidence="1" id="KW-0472">Membrane</keyword>
<protein>
    <submittedName>
        <fullName evidence="2">Uncharacterized protein</fullName>
    </submittedName>
</protein>
<comment type="caution">
    <text evidence="2">The sequence shown here is derived from an EMBL/GenBank/DDBJ whole genome shotgun (WGS) entry which is preliminary data.</text>
</comment>
<evidence type="ECO:0000313" key="3">
    <source>
        <dbReference type="Proteomes" id="UP000569903"/>
    </source>
</evidence>
<evidence type="ECO:0000313" key="2">
    <source>
        <dbReference type="EMBL" id="MBC1457900.1"/>
    </source>
</evidence>
<gene>
    <name evidence="2" type="ORF">HB850_09025</name>
</gene>
<dbReference type="EMBL" id="JAARQN010000006">
    <property type="protein sequence ID" value="MBC1457900.1"/>
    <property type="molecule type" value="Genomic_DNA"/>
</dbReference>
<dbReference type="AlphaFoldDB" id="A0A841YWW2"/>
<feature type="transmembrane region" description="Helical" evidence="1">
    <location>
        <begin position="44"/>
        <end position="64"/>
    </location>
</feature>
<name>A0A841YWW2_9LIST</name>
<reference evidence="2 3" key="1">
    <citation type="submission" date="2020-03" db="EMBL/GenBank/DDBJ databases">
        <title>Soil Listeria distribution.</title>
        <authorList>
            <person name="Liao J."/>
            <person name="Wiedmann M."/>
        </authorList>
    </citation>
    <scope>NUCLEOTIDE SEQUENCE [LARGE SCALE GENOMIC DNA]</scope>
    <source>
        <strain evidence="2 3">FSL L7-1614</strain>
    </source>
</reference>
<feature type="transmembrane region" description="Helical" evidence="1">
    <location>
        <begin position="76"/>
        <end position="94"/>
    </location>
</feature>
<proteinExistence type="predicted"/>
<accession>A0A841YWW2</accession>
<keyword evidence="1" id="KW-0812">Transmembrane</keyword>